<dbReference type="Proteomes" id="UP001295423">
    <property type="component" value="Unassembled WGS sequence"/>
</dbReference>
<accession>A0AAD2CKH0</accession>
<proteinExistence type="predicted"/>
<comment type="caution">
    <text evidence="2">The sequence shown here is derived from an EMBL/GenBank/DDBJ whole genome shotgun (WGS) entry which is preliminary data.</text>
</comment>
<protein>
    <recommendedName>
        <fullName evidence="1">DUF6824 domain-containing protein</fullName>
    </recommendedName>
</protein>
<evidence type="ECO:0000313" key="3">
    <source>
        <dbReference type="Proteomes" id="UP001295423"/>
    </source>
</evidence>
<feature type="domain" description="DUF6824" evidence="1">
    <location>
        <begin position="72"/>
        <end position="152"/>
    </location>
</feature>
<keyword evidence="3" id="KW-1185">Reference proteome</keyword>
<evidence type="ECO:0000313" key="2">
    <source>
        <dbReference type="EMBL" id="CAJ1932623.1"/>
    </source>
</evidence>
<evidence type="ECO:0000259" key="1">
    <source>
        <dbReference type="Pfam" id="PF20710"/>
    </source>
</evidence>
<dbReference type="AlphaFoldDB" id="A0AAD2CKH0"/>
<sequence length="166" mass="19011">MVEHISRKGGRFLKLDGDGSSWVEVSMPEVREKITQMLRNLRRPRVSQQQKGCFATANHLPLLDETDIAPNDVLLGRKVSNDGNKRLRDMVENMAAEYDAATRGRKKEVVDSLMEQIKSSNGRFLRQVEGGRWQEVIDDAVIFSKVSSHFRNYRRHNKEGQSNSIN</sequence>
<dbReference type="InterPro" id="IPR049227">
    <property type="entry name" value="DUF6824"/>
</dbReference>
<reference evidence="2" key="1">
    <citation type="submission" date="2023-08" db="EMBL/GenBank/DDBJ databases">
        <authorList>
            <person name="Audoor S."/>
            <person name="Bilcke G."/>
        </authorList>
    </citation>
    <scope>NUCLEOTIDE SEQUENCE</scope>
</reference>
<name>A0AAD2CKH0_9STRA</name>
<organism evidence="2 3">
    <name type="scientific">Cylindrotheca closterium</name>
    <dbReference type="NCBI Taxonomy" id="2856"/>
    <lineage>
        <taxon>Eukaryota</taxon>
        <taxon>Sar</taxon>
        <taxon>Stramenopiles</taxon>
        <taxon>Ochrophyta</taxon>
        <taxon>Bacillariophyta</taxon>
        <taxon>Bacillariophyceae</taxon>
        <taxon>Bacillariophycidae</taxon>
        <taxon>Bacillariales</taxon>
        <taxon>Bacillariaceae</taxon>
        <taxon>Cylindrotheca</taxon>
    </lineage>
</organism>
<dbReference type="Pfam" id="PF20710">
    <property type="entry name" value="DUF6824"/>
    <property type="match status" value="2"/>
</dbReference>
<gene>
    <name evidence="2" type="ORF">CYCCA115_LOCUS2929</name>
</gene>
<feature type="domain" description="DUF6824" evidence="1">
    <location>
        <begin position="2"/>
        <end position="40"/>
    </location>
</feature>
<dbReference type="EMBL" id="CAKOGP040000224">
    <property type="protein sequence ID" value="CAJ1932623.1"/>
    <property type="molecule type" value="Genomic_DNA"/>
</dbReference>